<protein>
    <recommendedName>
        <fullName evidence="1">LexA repressor DNA-binding domain-containing protein</fullName>
    </recommendedName>
</protein>
<name>A0A0F9DID1_9ZZZZ</name>
<dbReference type="SUPFAM" id="SSF46785">
    <property type="entry name" value="Winged helix' DNA-binding domain"/>
    <property type="match status" value="1"/>
</dbReference>
<proteinExistence type="predicted"/>
<dbReference type="InterPro" id="IPR036390">
    <property type="entry name" value="WH_DNA-bd_sf"/>
</dbReference>
<feature type="non-terminal residue" evidence="2">
    <location>
        <position position="141"/>
    </location>
</feature>
<sequence length="141" mass="15866">MPEISGLTPRQRDVLEFIKQYYAANRCSPVYQEITDALKLPGKKQAHEAVVQLEERGYVRTMPGRWRSISIVEPVPTQARSNGAQVLEPPFGRGPLTVERVTAKNGRTVLPVPFVRMKLADGIEVHLTERQAADYGRQLLD</sequence>
<dbReference type="EMBL" id="LAZR01028816">
    <property type="protein sequence ID" value="KKL61448.1"/>
    <property type="molecule type" value="Genomic_DNA"/>
</dbReference>
<dbReference type="AlphaFoldDB" id="A0A0F9DID1"/>
<comment type="caution">
    <text evidence="2">The sequence shown here is derived from an EMBL/GenBank/DDBJ whole genome shotgun (WGS) entry which is preliminary data.</text>
</comment>
<dbReference type="GO" id="GO:0006508">
    <property type="term" value="P:proteolysis"/>
    <property type="evidence" value="ECO:0007669"/>
    <property type="project" value="InterPro"/>
</dbReference>
<evidence type="ECO:0000259" key="1">
    <source>
        <dbReference type="Pfam" id="PF01726"/>
    </source>
</evidence>
<accession>A0A0F9DID1</accession>
<dbReference type="Gene3D" id="1.10.10.10">
    <property type="entry name" value="Winged helix-like DNA-binding domain superfamily/Winged helix DNA-binding domain"/>
    <property type="match status" value="1"/>
</dbReference>
<feature type="domain" description="LexA repressor DNA-binding" evidence="1">
    <location>
        <begin position="5"/>
        <end position="67"/>
    </location>
</feature>
<evidence type="ECO:0000313" key="2">
    <source>
        <dbReference type="EMBL" id="KKL61448.1"/>
    </source>
</evidence>
<gene>
    <name evidence="2" type="ORF">LCGC14_2195230</name>
</gene>
<reference evidence="2" key="1">
    <citation type="journal article" date="2015" name="Nature">
        <title>Complex archaea that bridge the gap between prokaryotes and eukaryotes.</title>
        <authorList>
            <person name="Spang A."/>
            <person name="Saw J.H."/>
            <person name="Jorgensen S.L."/>
            <person name="Zaremba-Niedzwiedzka K."/>
            <person name="Martijn J."/>
            <person name="Lind A.E."/>
            <person name="van Eijk R."/>
            <person name="Schleper C."/>
            <person name="Guy L."/>
            <person name="Ettema T.J."/>
        </authorList>
    </citation>
    <scope>NUCLEOTIDE SEQUENCE</scope>
</reference>
<dbReference type="InterPro" id="IPR006199">
    <property type="entry name" value="LexA_DNA-bd_dom"/>
</dbReference>
<organism evidence="2">
    <name type="scientific">marine sediment metagenome</name>
    <dbReference type="NCBI Taxonomy" id="412755"/>
    <lineage>
        <taxon>unclassified sequences</taxon>
        <taxon>metagenomes</taxon>
        <taxon>ecological metagenomes</taxon>
    </lineage>
</organism>
<dbReference type="Pfam" id="PF01726">
    <property type="entry name" value="LexA_DNA_bind"/>
    <property type="match status" value="1"/>
</dbReference>
<dbReference type="InterPro" id="IPR036388">
    <property type="entry name" value="WH-like_DNA-bd_sf"/>
</dbReference>
<dbReference type="GO" id="GO:0004252">
    <property type="term" value="F:serine-type endopeptidase activity"/>
    <property type="evidence" value="ECO:0007669"/>
    <property type="project" value="InterPro"/>
</dbReference>